<accession>A0A9N6WTY6</accession>
<dbReference type="GO" id="GO:0016491">
    <property type="term" value="F:oxidoreductase activity"/>
    <property type="evidence" value="ECO:0007669"/>
    <property type="project" value="InterPro"/>
</dbReference>
<dbReference type="InterPro" id="IPR020843">
    <property type="entry name" value="ER"/>
</dbReference>
<evidence type="ECO:0000256" key="9">
    <source>
        <dbReference type="ARBA" id="ARBA00023474"/>
    </source>
</evidence>
<dbReference type="GO" id="GO:0005737">
    <property type="term" value="C:cytoplasm"/>
    <property type="evidence" value="ECO:0007669"/>
    <property type="project" value="UniProtKB-SubCell"/>
</dbReference>
<organism evidence="13">
    <name type="scientific">Alona affinis</name>
    <dbReference type="NCBI Taxonomy" id="381656"/>
    <lineage>
        <taxon>Eukaryota</taxon>
        <taxon>Metazoa</taxon>
        <taxon>Ecdysozoa</taxon>
        <taxon>Arthropoda</taxon>
        <taxon>Crustacea</taxon>
        <taxon>Branchiopoda</taxon>
        <taxon>Diplostraca</taxon>
        <taxon>Cladocera</taxon>
        <taxon>Anomopoda</taxon>
        <taxon>Chydoridae</taxon>
        <taxon>Alona</taxon>
    </lineage>
</organism>
<dbReference type="GO" id="GO:0006352">
    <property type="term" value="P:DNA-templated transcription initiation"/>
    <property type="evidence" value="ECO:0007669"/>
    <property type="project" value="InterPro"/>
</dbReference>
<dbReference type="Gene3D" id="3.30.310.10">
    <property type="entry name" value="TATA-Binding Protein"/>
    <property type="match status" value="2"/>
</dbReference>
<evidence type="ECO:0000256" key="11">
    <source>
        <dbReference type="SAM" id="MobiDB-lite"/>
    </source>
</evidence>
<dbReference type="SMART" id="SM00829">
    <property type="entry name" value="PKS_ER"/>
    <property type="match status" value="1"/>
</dbReference>
<dbReference type="InterPro" id="IPR015445">
    <property type="entry name" value="TBP-like"/>
</dbReference>
<evidence type="ECO:0000256" key="6">
    <source>
        <dbReference type="ARBA" id="ARBA00023125"/>
    </source>
</evidence>
<keyword evidence="7" id="KW-0804">Transcription</keyword>
<protein>
    <recommendedName>
        <fullName evidence="9">TATA box-binding protein-like 1</fullName>
    </recommendedName>
    <alternativeName>
        <fullName evidence="10">TBP-like factor</fullName>
    </alternativeName>
</protein>
<dbReference type="PANTHER" id="PTHR44461:SF1">
    <property type="entry name" value="QUINONE OXIDOREDUCTASE-LIKE PROTEIN 1"/>
    <property type="match status" value="1"/>
</dbReference>
<feature type="compositionally biased region" description="Polar residues" evidence="11">
    <location>
        <begin position="357"/>
        <end position="386"/>
    </location>
</feature>
<dbReference type="InterPro" id="IPR013154">
    <property type="entry name" value="ADH-like_N"/>
</dbReference>
<keyword evidence="6" id="KW-0238">DNA-binding</keyword>
<dbReference type="InterPro" id="IPR000814">
    <property type="entry name" value="TBP"/>
</dbReference>
<comment type="similarity">
    <text evidence="3">Belongs to the TBP family.</text>
</comment>
<dbReference type="SUPFAM" id="SSF51735">
    <property type="entry name" value="NAD(P)-binding Rossmann-fold domains"/>
    <property type="match status" value="1"/>
</dbReference>
<reference evidence="13" key="1">
    <citation type="submission" date="2021-04" db="EMBL/GenBank/DDBJ databases">
        <authorList>
            <person name="Cornetti L."/>
        </authorList>
    </citation>
    <scope>NUCLEOTIDE SEQUENCE</scope>
</reference>
<dbReference type="SUPFAM" id="SSF50129">
    <property type="entry name" value="GroES-like"/>
    <property type="match status" value="1"/>
</dbReference>
<evidence type="ECO:0000256" key="4">
    <source>
        <dbReference type="ARBA" id="ARBA00022490"/>
    </source>
</evidence>
<feature type="domain" description="Enoyl reductase (ER)" evidence="12">
    <location>
        <begin position="24"/>
        <end position="338"/>
    </location>
</feature>
<dbReference type="FunFam" id="3.30.310.10:FF:000009">
    <property type="entry name" value="TatA box-binding protein-like protein 1"/>
    <property type="match status" value="1"/>
</dbReference>
<dbReference type="PRINTS" id="PR00686">
    <property type="entry name" value="TIFACTORIID"/>
</dbReference>
<evidence type="ECO:0000256" key="5">
    <source>
        <dbReference type="ARBA" id="ARBA00023015"/>
    </source>
</evidence>
<evidence type="ECO:0000256" key="3">
    <source>
        <dbReference type="ARBA" id="ARBA00005560"/>
    </source>
</evidence>
<dbReference type="FunFam" id="3.30.310.10:FF:000005">
    <property type="entry name" value="TATA box-binding protein-like 1"/>
    <property type="match status" value="1"/>
</dbReference>
<evidence type="ECO:0000256" key="8">
    <source>
        <dbReference type="ARBA" id="ARBA00023242"/>
    </source>
</evidence>
<dbReference type="EMBL" id="OC978386">
    <property type="protein sequence ID" value="CAG4635041.1"/>
    <property type="molecule type" value="Genomic_DNA"/>
</dbReference>
<evidence type="ECO:0000313" key="13">
    <source>
        <dbReference type="EMBL" id="CAG4635041.1"/>
    </source>
</evidence>
<keyword evidence="5" id="KW-0805">Transcription regulation</keyword>
<dbReference type="InterPro" id="IPR012295">
    <property type="entry name" value="TBP_dom_sf"/>
</dbReference>
<comment type="subcellular location">
    <subcellularLocation>
        <location evidence="2">Cytoplasm</location>
    </subcellularLocation>
    <subcellularLocation>
        <location evidence="1">Nucleus</location>
    </subcellularLocation>
</comment>
<dbReference type="SUPFAM" id="SSF55945">
    <property type="entry name" value="TATA-box binding protein-like"/>
    <property type="match status" value="2"/>
</dbReference>
<dbReference type="CDD" id="cd04517">
    <property type="entry name" value="TLF"/>
    <property type="match status" value="1"/>
</dbReference>
<dbReference type="InterPro" id="IPR011032">
    <property type="entry name" value="GroES-like_sf"/>
</dbReference>
<evidence type="ECO:0000256" key="2">
    <source>
        <dbReference type="ARBA" id="ARBA00004496"/>
    </source>
</evidence>
<evidence type="ECO:0000256" key="10">
    <source>
        <dbReference type="ARBA" id="ARBA00033173"/>
    </source>
</evidence>
<feature type="region of interest" description="Disordered" evidence="11">
    <location>
        <begin position="1"/>
        <end position="23"/>
    </location>
</feature>
<dbReference type="InterPro" id="IPR042633">
    <property type="entry name" value="CRYZL1"/>
</dbReference>
<keyword evidence="8" id="KW-0539">Nucleus</keyword>
<evidence type="ECO:0000256" key="1">
    <source>
        <dbReference type="ARBA" id="ARBA00004123"/>
    </source>
</evidence>
<feature type="compositionally biased region" description="Basic and acidic residues" evidence="11">
    <location>
        <begin position="1"/>
        <end position="10"/>
    </location>
</feature>
<gene>
    <name evidence="13" type="primary">EOG090X0CO7</name>
</gene>
<dbReference type="Gene3D" id="3.90.180.10">
    <property type="entry name" value="Medium-chain alcohol dehydrogenases, catalytic domain"/>
    <property type="match status" value="1"/>
</dbReference>
<evidence type="ECO:0000256" key="7">
    <source>
        <dbReference type="ARBA" id="ARBA00023163"/>
    </source>
</evidence>
<dbReference type="Gene3D" id="3.40.50.720">
    <property type="entry name" value="NAD(P)-binding Rossmann-like Domain"/>
    <property type="match status" value="1"/>
</dbReference>
<dbReference type="GO" id="GO:0003677">
    <property type="term" value="F:DNA binding"/>
    <property type="evidence" value="ECO:0007669"/>
    <property type="project" value="UniProtKB-KW"/>
</dbReference>
<dbReference type="GO" id="GO:0005634">
    <property type="term" value="C:nucleus"/>
    <property type="evidence" value="ECO:0007669"/>
    <property type="project" value="UniProtKB-SubCell"/>
</dbReference>
<proteinExistence type="inferred from homology"/>
<dbReference type="PANTHER" id="PTHR44461">
    <property type="entry name" value="QUINONE OXIDOREDUCTASE-LIKE PROTEIN 1"/>
    <property type="match status" value="1"/>
</dbReference>
<dbReference type="Pfam" id="PF08240">
    <property type="entry name" value="ADH_N"/>
    <property type="match status" value="1"/>
</dbReference>
<keyword evidence="4" id="KW-0963">Cytoplasm</keyword>
<feature type="region of interest" description="Disordered" evidence="11">
    <location>
        <begin position="356"/>
        <end position="393"/>
    </location>
</feature>
<name>A0A9N6WTY6_9CRUS</name>
<sequence>MRSVFLEEGKMGQAPPGTGKNKQTIVDPLHIHKEFYIDSGTEVPVISQDSVLIQVKACGLTRPPYNAFREVAPASDNMKTRLPVGCEVSGIIQSCGTEVTTLRPGDTVVGIIPMDYGQSGCSEYVVLNEYDVVKKPTSVSYVEAAGCIGDAVKAYTALHYLGRMCSGETVLVLNGASPAGSVAIQLAMMGGVKVLTTAASAEELLYLQNFQPSIGHIIDMTVRSSALRASCLEETAGHGVDLILDLGCSQYPMALAIWLENTHTQNSQVLEGEKKKREASEEEVFDCRNRIRDLRDERQQFAREKAKELIGQGFLRSTVWPVERERNRMAMTLQGSILTNGDSTVNNNRAVPMTLESGVTNKNSVGFSDVNEASNGGSSENGTAHSSHSDDQDVEVLPQAEEPNIEIIINNVVCTFSVRAHLNLKEIAMTGFNVEYRRENGMVTMRLRKPYTTASIWSSGKVTCTGATSEEAAKQAARRIARCISKLGDPPPKVRLSDFSVVNVLGTCTMPFGIKITNFSAKYRDIACYEPELHPGVTYRLKEPKATLKIFSTGSITVTAPCVGNIQAAIEHIYPLVNEFRKERSAEDIRTMQATKRARQGIKRKCLDAGFPVHDVEDEEEIECIDLDEEEEEFDSDQSQD</sequence>
<dbReference type="AlphaFoldDB" id="A0A9N6WTY6"/>
<dbReference type="InterPro" id="IPR036291">
    <property type="entry name" value="NAD(P)-bd_dom_sf"/>
</dbReference>
<dbReference type="CDD" id="cd05195">
    <property type="entry name" value="enoyl_red"/>
    <property type="match status" value="1"/>
</dbReference>
<dbReference type="Pfam" id="PF00352">
    <property type="entry name" value="TBP"/>
    <property type="match status" value="2"/>
</dbReference>
<evidence type="ECO:0000259" key="12">
    <source>
        <dbReference type="SMART" id="SM00829"/>
    </source>
</evidence>